<accession>A0A371BJW4</accession>
<organism evidence="2 3">
    <name type="scientific">Sphingorhabdus pulchriflava</name>
    <dbReference type="NCBI Taxonomy" id="2292257"/>
    <lineage>
        <taxon>Bacteria</taxon>
        <taxon>Pseudomonadati</taxon>
        <taxon>Pseudomonadota</taxon>
        <taxon>Alphaproteobacteria</taxon>
        <taxon>Sphingomonadales</taxon>
        <taxon>Sphingomonadaceae</taxon>
        <taxon>Sphingorhabdus</taxon>
    </lineage>
</organism>
<evidence type="ECO:0000313" key="3">
    <source>
        <dbReference type="Proteomes" id="UP000263833"/>
    </source>
</evidence>
<sequence>MNEKMKQPFDILQLVDELEPVRPMSMRRALILPVGMTVAAIAIIAAYAGLRADLMAGAPHPMFLLRAGTLLLLGLVCAATLLAMANPGVGRHSNGWKTALAAALLFPLAATILAVAEQPSGSSGTMQSGIQCLTFSFVGGFATATPMVLWLRRGAPVAPEKAGWLTGLAAGGLGAFAYNFHCPFNSIVYTGFWYSLAVGICALLGRLIVPRLIRW</sequence>
<feature type="transmembrane region" description="Helical" evidence="1">
    <location>
        <begin position="96"/>
        <end position="116"/>
    </location>
</feature>
<evidence type="ECO:0000256" key="1">
    <source>
        <dbReference type="SAM" id="Phobius"/>
    </source>
</evidence>
<dbReference type="InterPro" id="IPR009495">
    <property type="entry name" value="NrsF"/>
</dbReference>
<comment type="caution">
    <text evidence="2">The sequence shown here is derived from an EMBL/GenBank/DDBJ whole genome shotgun (WGS) entry which is preliminary data.</text>
</comment>
<dbReference type="EMBL" id="QRGP01000001">
    <property type="protein sequence ID" value="RDV07683.1"/>
    <property type="molecule type" value="Genomic_DNA"/>
</dbReference>
<keyword evidence="3" id="KW-1185">Reference proteome</keyword>
<dbReference type="AlphaFoldDB" id="A0A371BJW4"/>
<keyword evidence="1" id="KW-0472">Membrane</keyword>
<feature type="transmembrane region" description="Helical" evidence="1">
    <location>
        <begin position="62"/>
        <end position="84"/>
    </location>
</feature>
<feature type="transmembrane region" description="Helical" evidence="1">
    <location>
        <begin position="128"/>
        <end position="150"/>
    </location>
</feature>
<keyword evidence="1" id="KW-1133">Transmembrane helix</keyword>
<proteinExistence type="predicted"/>
<name>A0A371BJW4_9SPHN</name>
<keyword evidence="1" id="KW-0812">Transmembrane</keyword>
<dbReference type="OrthoDB" id="7390889at2"/>
<evidence type="ECO:0000313" key="2">
    <source>
        <dbReference type="EMBL" id="RDV07683.1"/>
    </source>
</evidence>
<feature type="transmembrane region" description="Helical" evidence="1">
    <location>
        <begin position="30"/>
        <end position="50"/>
    </location>
</feature>
<dbReference type="Proteomes" id="UP000263833">
    <property type="component" value="Unassembled WGS sequence"/>
</dbReference>
<feature type="transmembrane region" description="Helical" evidence="1">
    <location>
        <begin position="187"/>
        <end position="209"/>
    </location>
</feature>
<gene>
    <name evidence="2" type="ORF">DXH95_10275</name>
</gene>
<reference evidence="3" key="1">
    <citation type="submission" date="2018-08" db="EMBL/GenBank/DDBJ databases">
        <authorList>
            <person name="Kim S.-J."/>
            <person name="Jung G.-Y."/>
        </authorList>
    </citation>
    <scope>NUCLEOTIDE SEQUENCE [LARGE SCALE GENOMIC DNA]</scope>
    <source>
        <strain evidence="3">GY_G</strain>
    </source>
</reference>
<protein>
    <submittedName>
        <fullName evidence="2">DUF1109 domain-containing protein</fullName>
    </submittedName>
</protein>
<dbReference type="Pfam" id="PF06532">
    <property type="entry name" value="NrsF"/>
    <property type="match status" value="1"/>
</dbReference>
<feature type="transmembrane region" description="Helical" evidence="1">
    <location>
        <begin position="162"/>
        <end position="181"/>
    </location>
</feature>